<reference evidence="2 3" key="1">
    <citation type="submission" date="2017-10" db="EMBL/GenBank/DDBJ databases">
        <title>Bacillus sp. nov., a halophilic bacterium isolated from a Keqin Lake.</title>
        <authorList>
            <person name="Wang H."/>
        </authorList>
    </citation>
    <scope>NUCLEOTIDE SEQUENCE [LARGE SCALE GENOMIC DNA]</scope>
    <source>
        <strain evidence="2 3">KCTC 13187</strain>
    </source>
</reference>
<keyword evidence="1" id="KW-1133">Transmembrane helix</keyword>
<keyword evidence="1" id="KW-0472">Membrane</keyword>
<name>A0A3A9KI65_9BACI</name>
<dbReference type="Proteomes" id="UP000281498">
    <property type="component" value="Unassembled WGS sequence"/>
</dbReference>
<dbReference type="OrthoDB" id="2591789at2"/>
<dbReference type="EMBL" id="PDOE01000003">
    <property type="protein sequence ID" value="RKL67395.1"/>
    <property type="molecule type" value="Genomic_DNA"/>
</dbReference>
<dbReference type="InterPro" id="IPR048147">
    <property type="entry name" value="CBO0543-like"/>
</dbReference>
<feature type="transmembrane region" description="Helical" evidence="1">
    <location>
        <begin position="128"/>
        <end position="149"/>
    </location>
</feature>
<dbReference type="AlphaFoldDB" id="A0A3A9KI65"/>
<feature type="transmembrane region" description="Helical" evidence="1">
    <location>
        <begin position="63"/>
        <end position="79"/>
    </location>
</feature>
<feature type="transmembrane region" description="Helical" evidence="1">
    <location>
        <begin position="36"/>
        <end position="56"/>
    </location>
</feature>
<evidence type="ECO:0000256" key="1">
    <source>
        <dbReference type="SAM" id="Phobius"/>
    </source>
</evidence>
<proteinExistence type="predicted"/>
<accession>A0A3A9KI65</accession>
<feature type="transmembrane region" description="Helical" evidence="1">
    <location>
        <begin position="161"/>
        <end position="183"/>
    </location>
</feature>
<keyword evidence="1" id="KW-0812">Transmembrane</keyword>
<organism evidence="2 3">
    <name type="scientific">Salipaludibacillus neizhouensis</name>
    <dbReference type="NCBI Taxonomy" id="885475"/>
    <lineage>
        <taxon>Bacteria</taxon>
        <taxon>Bacillati</taxon>
        <taxon>Bacillota</taxon>
        <taxon>Bacilli</taxon>
        <taxon>Bacillales</taxon>
        <taxon>Bacillaceae</taxon>
    </lineage>
</organism>
<keyword evidence="3" id="KW-1185">Reference proteome</keyword>
<sequence>MDKEQLKSYNEVKSLKEQLTGLETEYWHLYSGLATWQFWVILLLFFIGPLVALYFLIDRKKMLLLGFYGFNIHVWFGYFDTWGTRQGFWGYPYELVPFFSGNISLDAAFMPILFMLVYQWTLNNNKNFYLYSLLLSLFLSFIFKPILVMHDFFQFHHGTNYFHLFLTFLVIFPFSKLITNVFVKMQK</sequence>
<evidence type="ECO:0000313" key="3">
    <source>
        <dbReference type="Proteomes" id="UP000281498"/>
    </source>
</evidence>
<feature type="transmembrane region" description="Helical" evidence="1">
    <location>
        <begin position="99"/>
        <end position="121"/>
    </location>
</feature>
<dbReference type="NCBIfam" id="NF041644">
    <property type="entry name" value="CBO0543_fam"/>
    <property type="match status" value="1"/>
</dbReference>
<gene>
    <name evidence="2" type="ORF">CR203_08510</name>
</gene>
<comment type="caution">
    <text evidence="2">The sequence shown here is derived from an EMBL/GenBank/DDBJ whole genome shotgun (WGS) entry which is preliminary data.</text>
</comment>
<dbReference type="RefSeq" id="WP_110935441.1">
    <property type="nucleotide sequence ID" value="NZ_KZ614146.1"/>
</dbReference>
<evidence type="ECO:0000313" key="2">
    <source>
        <dbReference type="EMBL" id="RKL67395.1"/>
    </source>
</evidence>
<protein>
    <submittedName>
        <fullName evidence="2">Uncharacterized protein</fullName>
    </submittedName>
</protein>